<proteinExistence type="predicted"/>
<protein>
    <submittedName>
        <fullName evidence="2">Uncharacterized protein</fullName>
    </submittedName>
</protein>
<evidence type="ECO:0000256" key="1">
    <source>
        <dbReference type="SAM" id="MobiDB-lite"/>
    </source>
</evidence>
<sequence>MGSFVPSHRKPRKPESNPTKCGDAIVTQNNDANAASIAEPFLFINISRPASAQLGYSLSLTRTANFELKTSGKGDS</sequence>
<reference evidence="2 3" key="2">
    <citation type="journal article" date="2022" name="Mol. Biol. Evol.">
        <title>Comparative Genomics Reveals Insights into the Divergent Evolution of Astigmatic Mites and Household Pest Adaptations.</title>
        <authorList>
            <person name="Xiong Q."/>
            <person name="Wan A.T."/>
            <person name="Liu X."/>
            <person name="Fung C.S."/>
            <person name="Xiao X."/>
            <person name="Malainual N."/>
            <person name="Hou J."/>
            <person name="Wang L."/>
            <person name="Wang M."/>
            <person name="Yang K.Y."/>
            <person name="Cui Y."/>
            <person name="Leung E.L."/>
            <person name="Nong W."/>
            <person name="Shin S.K."/>
            <person name="Au S.W."/>
            <person name="Jeong K.Y."/>
            <person name="Chew F.T."/>
            <person name="Hui J.H."/>
            <person name="Leung T.F."/>
            <person name="Tungtrongchitr A."/>
            <person name="Zhong N."/>
            <person name="Liu Z."/>
            <person name="Tsui S.K."/>
        </authorList>
    </citation>
    <scope>NUCLEOTIDE SEQUENCE [LARGE SCALE GENOMIC DNA]</scope>
    <source>
        <strain evidence="2">Derp</strain>
    </source>
</reference>
<dbReference type="Proteomes" id="UP000887458">
    <property type="component" value="Unassembled WGS sequence"/>
</dbReference>
<comment type="caution">
    <text evidence="2">The sequence shown here is derived from an EMBL/GenBank/DDBJ whole genome shotgun (WGS) entry which is preliminary data.</text>
</comment>
<name>A0ABQ8IPU9_DERPT</name>
<feature type="region of interest" description="Disordered" evidence="1">
    <location>
        <begin position="1"/>
        <end position="23"/>
    </location>
</feature>
<dbReference type="EMBL" id="NJHN03000131">
    <property type="protein sequence ID" value="KAH9412401.1"/>
    <property type="molecule type" value="Genomic_DNA"/>
</dbReference>
<evidence type="ECO:0000313" key="2">
    <source>
        <dbReference type="EMBL" id="KAH9412401.1"/>
    </source>
</evidence>
<reference evidence="2 3" key="1">
    <citation type="journal article" date="2018" name="J. Allergy Clin. Immunol.">
        <title>High-quality assembly of Dermatophagoides pteronyssinus genome and transcriptome reveals a wide range of novel allergens.</title>
        <authorList>
            <person name="Liu X.Y."/>
            <person name="Yang K.Y."/>
            <person name="Wang M.Q."/>
            <person name="Kwok J.S."/>
            <person name="Zeng X."/>
            <person name="Yang Z."/>
            <person name="Xiao X.J."/>
            <person name="Lau C.P."/>
            <person name="Li Y."/>
            <person name="Huang Z.M."/>
            <person name="Ba J.G."/>
            <person name="Yim A.K."/>
            <person name="Ouyang C.Y."/>
            <person name="Ngai S.M."/>
            <person name="Chan T.F."/>
            <person name="Leung E.L."/>
            <person name="Liu L."/>
            <person name="Liu Z.G."/>
            <person name="Tsui S.K."/>
        </authorList>
    </citation>
    <scope>NUCLEOTIDE SEQUENCE [LARGE SCALE GENOMIC DNA]</scope>
    <source>
        <strain evidence="2">Derp</strain>
    </source>
</reference>
<evidence type="ECO:0000313" key="3">
    <source>
        <dbReference type="Proteomes" id="UP000887458"/>
    </source>
</evidence>
<gene>
    <name evidence="2" type="ORF">DERP_013644</name>
</gene>
<accession>A0ABQ8IPU9</accession>
<organism evidence="2 3">
    <name type="scientific">Dermatophagoides pteronyssinus</name>
    <name type="common">European house dust mite</name>
    <dbReference type="NCBI Taxonomy" id="6956"/>
    <lineage>
        <taxon>Eukaryota</taxon>
        <taxon>Metazoa</taxon>
        <taxon>Ecdysozoa</taxon>
        <taxon>Arthropoda</taxon>
        <taxon>Chelicerata</taxon>
        <taxon>Arachnida</taxon>
        <taxon>Acari</taxon>
        <taxon>Acariformes</taxon>
        <taxon>Sarcoptiformes</taxon>
        <taxon>Astigmata</taxon>
        <taxon>Psoroptidia</taxon>
        <taxon>Analgoidea</taxon>
        <taxon>Pyroglyphidae</taxon>
        <taxon>Dermatophagoidinae</taxon>
        <taxon>Dermatophagoides</taxon>
    </lineage>
</organism>
<keyword evidence="3" id="KW-1185">Reference proteome</keyword>